<proteinExistence type="predicted"/>
<accession>A0A1F6MQI3</accession>
<protein>
    <submittedName>
        <fullName evidence="1">Uncharacterized protein</fullName>
    </submittedName>
</protein>
<dbReference type="STRING" id="1798683.A3C90_02340"/>
<reference evidence="1 2" key="1">
    <citation type="journal article" date="2016" name="Nat. Commun.">
        <title>Thousands of microbial genomes shed light on interconnected biogeochemical processes in an aquifer system.</title>
        <authorList>
            <person name="Anantharaman K."/>
            <person name="Brown C.T."/>
            <person name="Hug L.A."/>
            <person name="Sharon I."/>
            <person name="Castelle C.J."/>
            <person name="Probst A.J."/>
            <person name="Thomas B.C."/>
            <person name="Singh A."/>
            <person name="Wilkins M.J."/>
            <person name="Karaoz U."/>
            <person name="Brodie E.L."/>
            <person name="Williams K.H."/>
            <person name="Hubbard S.S."/>
            <person name="Banfield J.F."/>
        </authorList>
    </citation>
    <scope>NUCLEOTIDE SEQUENCE [LARGE SCALE GENOMIC DNA]</scope>
</reference>
<organism evidence="1 2">
    <name type="scientific">Candidatus Magasanikbacteria bacterium RIFCSPHIGHO2_02_FULL_51_14</name>
    <dbReference type="NCBI Taxonomy" id="1798683"/>
    <lineage>
        <taxon>Bacteria</taxon>
        <taxon>Candidatus Magasanikiibacteriota</taxon>
    </lineage>
</organism>
<sequence>MNIGELIISFVIPSEAKLSNNMPESFPEQIRGQPKEGKKDVLFCIDVHVDSHHHMDDVLNAYPGYVQYDPEKHDISGIKVLRENIISAPNIPTDHAYRIVKEV</sequence>
<dbReference type="AlphaFoldDB" id="A0A1F6MQI3"/>
<comment type="caution">
    <text evidence="1">The sequence shown here is derived from an EMBL/GenBank/DDBJ whole genome shotgun (WGS) entry which is preliminary data.</text>
</comment>
<evidence type="ECO:0000313" key="1">
    <source>
        <dbReference type="EMBL" id="OGH73798.1"/>
    </source>
</evidence>
<gene>
    <name evidence="1" type="ORF">A3C90_02340</name>
</gene>
<dbReference type="Proteomes" id="UP000177457">
    <property type="component" value="Unassembled WGS sequence"/>
</dbReference>
<dbReference type="EMBL" id="MFQE01000015">
    <property type="protein sequence ID" value="OGH73798.1"/>
    <property type="molecule type" value="Genomic_DNA"/>
</dbReference>
<name>A0A1F6MQI3_9BACT</name>
<evidence type="ECO:0000313" key="2">
    <source>
        <dbReference type="Proteomes" id="UP000177457"/>
    </source>
</evidence>